<proteinExistence type="predicted"/>
<dbReference type="Proteomes" id="UP000008916">
    <property type="component" value="Chromosome"/>
</dbReference>
<dbReference type="KEGG" id="msp:Mspyr1_51140"/>
<organism evidence="2 3">
    <name type="scientific">Mycolicibacterium gilvum (strain DSM 45189 / LMG 24558 / Spyr1)</name>
    <name type="common">Mycobacterium gilvum</name>
    <dbReference type="NCBI Taxonomy" id="278137"/>
    <lineage>
        <taxon>Bacteria</taxon>
        <taxon>Bacillati</taxon>
        <taxon>Actinomycetota</taxon>
        <taxon>Actinomycetes</taxon>
        <taxon>Mycobacteriales</taxon>
        <taxon>Mycobacteriaceae</taxon>
        <taxon>Mycolicibacterium</taxon>
    </lineage>
</organism>
<dbReference type="AlphaFoldDB" id="E6TMN6"/>
<name>E6TMN6_MYCSR</name>
<accession>E6TMN6</accession>
<protein>
    <submittedName>
        <fullName evidence="2">Uncharacterized protein</fullName>
    </submittedName>
</protein>
<sequence length="222" mass="24064">MSSDDLDKLYTARPEEFTALRAELAAAAKKDGDAETARRIRDCRKPTTAAWLVNRLALTGDARSELEDLRSRLRDAHSVMDGDAIRALTAEQRTLVERLTRTAFREGEVASPSASLHDDVTATLQAAIADPDVAARLGRLTKAEQWSGFGDFGFSATVSSVSKPRSKPEPDPAEIAALAELQSNLARARIEHENARRRLAEAEQALTAAEDAVKSAKRAAGR</sequence>
<dbReference type="HOGENOM" id="CLU_061970_1_0_11"/>
<evidence type="ECO:0000256" key="1">
    <source>
        <dbReference type="SAM" id="Coils"/>
    </source>
</evidence>
<reference evidence="2 3" key="1">
    <citation type="journal article" date="2011" name="Stand. Genomic Sci.">
        <title>Complete genome sequence of Mycobacterium sp. strain (Spyr1) and reclassification to Mycobacterium gilvum Spyr1.</title>
        <authorList>
            <person name="Kallimanis A."/>
            <person name="Karabika E."/>
            <person name="Mavromatis K."/>
            <person name="Lapidus A."/>
            <person name="Labutti K.M."/>
            <person name="Liolios K."/>
            <person name="Ivanova N."/>
            <person name="Goodwin L."/>
            <person name="Woyke T."/>
            <person name="Velentzas A.D."/>
            <person name="Perisynakis A."/>
            <person name="Ouzounis C.C."/>
            <person name="Kyrpides N.C."/>
            <person name="Koukkou A.I."/>
            <person name="Drainas C."/>
        </authorList>
    </citation>
    <scope>NUCLEOTIDE SEQUENCE [LARGE SCALE GENOMIC DNA]</scope>
    <source>
        <strain evidence="3">DSM 45189 / LMG 24558 / Spyr1</strain>
    </source>
</reference>
<feature type="coiled-coil region" evidence="1">
    <location>
        <begin position="178"/>
        <end position="219"/>
    </location>
</feature>
<evidence type="ECO:0000313" key="3">
    <source>
        <dbReference type="Proteomes" id="UP000008916"/>
    </source>
</evidence>
<keyword evidence="1" id="KW-0175">Coiled coil</keyword>
<dbReference type="EMBL" id="CP002385">
    <property type="protein sequence ID" value="ADU01642.1"/>
    <property type="molecule type" value="Genomic_DNA"/>
</dbReference>
<keyword evidence="3" id="KW-1185">Reference proteome</keyword>
<gene>
    <name evidence="2" type="ordered locus">Mspyr1_51140</name>
</gene>
<evidence type="ECO:0000313" key="2">
    <source>
        <dbReference type="EMBL" id="ADU01642.1"/>
    </source>
</evidence>